<evidence type="ECO:0008006" key="4">
    <source>
        <dbReference type="Google" id="ProtNLM"/>
    </source>
</evidence>
<feature type="signal peptide" evidence="1">
    <location>
        <begin position="1"/>
        <end position="24"/>
    </location>
</feature>
<protein>
    <recommendedName>
        <fullName evidence="4">Lipoprotein</fullName>
    </recommendedName>
</protein>
<reference evidence="2 3" key="1">
    <citation type="journal article" date="2015" name="Genome Announc.">
        <title>Genome Assemblies of Three Soil-Associated Devosia species: D. insulae, D. limi, and D. soli.</title>
        <authorList>
            <person name="Hassan Y.I."/>
            <person name="Lepp D."/>
            <person name="Zhou T."/>
        </authorList>
    </citation>
    <scope>NUCLEOTIDE SEQUENCE [LARGE SCALE GENOMIC DNA]</scope>
    <source>
        <strain evidence="2 3">DS-56</strain>
    </source>
</reference>
<name>A0A1E5XL36_9HYPH</name>
<dbReference type="Proteomes" id="UP000095463">
    <property type="component" value="Unassembled WGS sequence"/>
</dbReference>
<dbReference type="AlphaFoldDB" id="A0A1E5XL36"/>
<keyword evidence="3" id="KW-1185">Reference proteome</keyword>
<sequence length="105" mass="10569">MKALGLVAGAFATLWLTGCGGLSADAQAVADACSKVPGATAESCQCYAKELSSKLKPELMKLATYAQTDPGKLFDPAVIGNVSANDVMAVTNTSAAALKTCKVVG</sequence>
<dbReference type="PROSITE" id="PS51257">
    <property type="entry name" value="PROKAR_LIPOPROTEIN"/>
    <property type="match status" value="1"/>
</dbReference>
<evidence type="ECO:0000256" key="1">
    <source>
        <dbReference type="SAM" id="SignalP"/>
    </source>
</evidence>
<keyword evidence="1" id="KW-0732">Signal</keyword>
<organism evidence="2 3">
    <name type="scientific">Devosia insulae DS-56</name>
    <dbReference type="NCBI Taxonomy" id="1116389"/>
    <lineage>
        <taxon>Bacteria</taxon>
        <taxon>Pseudomonadati</taxon>
        <taxon>Pseudomonadota</taxon>
        <taxon>Alphaproteobacteria</taxon>
        <taxon>Hyphomicrobiales</taxon>
        <taxon>Devosiaceae</taxon>
        <taxon>Devosia</taxon>
    </lineage>
</organism>
<evidence type="ECO:0000313" key="3">
    <source>
        <dbReference type="Proteomes" id="UP000095463"/>
    </source>
</evidence>
<feature type="chain" id="PRO_5009190245" description="Lipoprotein" evidence="1">
    <location>
        <begin position="25"/>
        <end position="105"/>
    </location>
</feature>
<proteinExistence type="predicted"/>
<accession>A0A1E5XL36</accession>
<dbReference type="EMBL" id="LAJE02000292">
    <property type="protein sequence ID" value="OEO29285.1"/>
    <property type="molecule type" value="Genomic_DNA"/>
</dbReference>
<comment type="caution">
    <text evidence="2">The sequence shown here is derived from an EMBL/GenBank/DDBJ whole genome shotgun (WGS) entry which is preliminary data.</text>
</comment>
<gene>
    <name evidence="2" type="ORF">VW23_026325</name>
</gene>
<evidence type="ECO:0000313" key="2">
    <source>
        <dbReference type="EMBL" id="OEO29285.1"/>
    </source>
</evidence>